<evidence type="ECO:0000256" key="7">
    <source>
        <dbReference type="HAMAP-Rule" id="MF_00323"/>
    </source>
</evidence>
<comment type="similarity">
    <text evidence="1 7 8">Belongs to the ferrochelatase family.</text>
</comment>
<accession>A0A0L8V551</accession>
<dbReference type="EC" id="4.98.1.1" evidence="7"/>
<dbReference type="PATRIC" id="fig|1409788.3.peg.3733"/>
<dbReference type="RefSeq" id="WP_082326539.1">
    <property type="nucleotide sequence ID" value="NZ_LGIA01000182.1"/>
</dbReference>
<feature type="binding site" evidence="7">
    <location>
        <position position="192"/>
    </location>
    <ligand>
        <name>Fe(2+)</name>
        <dbReference type="ChEBI" id="CHEBI:29033"/>
    </ligand>
</feature>
<protein>
    <recommendedName>
        <fullName evidence="7">Ferrochelatase</fullName>
        <ecNumber evidence="7">4.98.1.1</ecNumber>
    </recommendedName>
    <alternativeName>
        <fullName evidence="7">Heme synthase</fullName>
    </alternativeName>
    <alternativeName>
        <fullName evidence="7">Protoheme ferro-lyase</fullName>
    </alternativeName>
</protein>
<dbReference type="STRING" id="1409788.NC99_36480"/>
<dbReference type="OrthoDB" id="9809741at2"/>
<proteinExistence type="inferred from homology"/>
<dbReference type="GO" id="GO:0046872">
    <property type="term" value="F:metal ion binding"/>
    <property type="evidence" value="ECO:0007669"/>
    <property type="project" value="UniProtKB-KW"/>
</dbReference>
<dbReference type="Gene3D" id="3.40.50.1400">
    <property type="match status" value="2"/>
</dbReference>
<dbReference type="InterPro" id="IPR033644">
    <property type="entry name" value="Ferrochelatase_C"/>
</dbReference>
<gene>
    <name evidence="7" type="primary">hemH</name>
    <name evidence="9" type="ORF">NC99_36480</name>
</gene>
<dbReference type="CDD" id="cd00419">
    <property type="entry name" value="Ferrochelatase_C"/>
    <property type="match status" value="1"/>
</dbReference>
<dbReference type="NCBIfam" id="TIGR00109">
    <property type="entry name" value="hemH"/>
    <property type="match status" value="1"/>
</dbReference>
<dbReference type="HAMAP" id="MF_00323">
    <property type="entry name" value="Ferrochelatase"/>
    <property type="match status" value="1"/>
</dbReference>
<evidence type="ECO:0000256" key="1">
    <source>
        <dbReference type="ARBA" id="ARBA00007718"/>
    </source>
</evidence>
<dbReference type="GO" id="GO:0004325">
    <property type="term" value="F:ferrochelatase activity"/>
    <property type="evidence" value="ECO:0007669"/>
    <property type="project" value="UniProtKB-UniRule"/>
</dbReference>
<evidence type="ECO:0000313" key="9">
    <source>
        <dbReference type="EMBL" id="KOH43564.1"/>
    </source>
</evidence>
<comment type="catalytic activity">
    <reaction evidence="6">
        <text>Fe-coproporphyrin III + 2 H(+) = coproporphyrin III + Fe(2+)</text>
        <dbReference type="Rhea" id="RHEA:49572"/>
        <dbReference type="ChEBI" id="CHEBI:15378"/>
        <dbReference type="ChEBI" id="CHEBI:29033"/>
        <dbReference type="ChEBI" id="CHEBI:68438"/>
        <dbReference type="ChEBI" id="CHEBI:131725"/>
        <dbReference type="EC" id="4.99.1.9"/>
    </reaction>
    <physiologicalReaction direction="right-to-left" evidence="6">
        <dbReference type="Rhea" id="RHEA:49574"/>
    </physiologicalReaction>
</comment>
<comment type="pathway">
    <text evidence="7">Porphyrin-containing compound metabolism; protoheme biosynthesis; protoheme from protoporphyrin-IX: step 1/1.</text>
</comment>
<dbReference type="CDD" id="cd03411">
    <property type="entry name" value="Ferrochelatase_N"/>
    <property type="match status" value="1"/>
</dbReference>
<evidence type="ECO:0000313" key="10">
    <source>
        <dbReference type="Proteomes" id="UP000036958"/>
    </source>
</evidence>
<keyword evidence="5 7" id="KW-0627">Porphyrin biosynthesis</keyword>
<evidence type="ECO:0000256" key="4">
    <source>
        <dbReference type="ARBA" id="ARBA00023239"/>
    </source>
</evidence>
<evidence type="ECO:0000256" key="8">
    <source>
        <dbReference type="RuleBase" id="RU004185"/>
    </source>
</evidence>
<dbReference type="PANTHER" id="PTHR11108:SF1">
    <property type="entry name" value="FERROCHELATASE, MITOCHONDRIAL"/>
    <property type="match status" value="1"/>
</dbReference>
<name>A0A0L8V551_9BACT</name>
<dbReference type="PANTHER" id="PTHR11108">
    <property type="entry name" value="FERROCHELATASE"/>
    <property type="match status" value="1"/>
</dbReference>
<dbReference type="GO" id="GO:0006783">
    <property type="term" value="P:heme biosynthetic process"/>
    <property type="evidence" value="ECO:0007669"/>
    <property type="project" value="UniProtKB-UniRule"/>
</dbReference>
<dbReference type="InterPro" id="IPR033659">
    <property type="entry name" value="Ferrochelatase_N"/>
</dbReference>
<dbReference type="AlphaFoldDB" id="A0A0L8V551"/>
<evidence type="ECO:0000256" key="5">
    <source>
        <dbReference type="ARBA" id="ARBA00023244"/>
    </source>
</evidence>
<dbReference type="Pfam" id="PF00762">
    <property type="entry name" value="Ferrochelatase"/>
    <property type="match status" value="1"/>
</dbReference>
<evidence type="ECO:0000256" key="2">
    <source>
        <dbReference type="ARBA" id="ARBA00023004"/>
    </source>
</evidence>
<keyword evidence="4 7" id="KW-0456">Lyase</keyword>
<dbReference type="SUPFAM" id="SSF53800">
    <property type="entry name" value="Chelatase"/>
    <property type="match status" value="1"/>
</dbReference>
<keyword evidence="7" id="KW-0479">Metal-binding</keyword>
<dbReference type="UniPathway" id="UPA00252">
    <property type="reaction ID" value="UER00325"/>
</dbReference>
<evidence type="ECO:0000256" key="3">
    <source>
        <dbReference type="ARBA" id="ARBA00023133"/>
    </source>
</evidence>
<keyword evidence="3 7" id="KW-0350">Heme biosynthesis</keyword>
<keyword evidence="2 7" id="KW-0408">Iron</keyword>
<dbReference type="Proteomes" id="UP000036958">
    <property type="component" value="Unassembled WGS sequence"/>
</dbReference>
<dbReference type="InterPro" id="IPR001015">
    <property type="entry name" value="Ferrochelatase"/>
</dbReference>
<comment type="subcellular location">
    <subcellularLocation>
        <location evidence="7">Cytoplasm</location>
    </subcellularLocation>
</comment>
<feature type="binding site" evidence="7">
    <location>
        <position position="296"/>
    </location>
    <ligand>
        <name>Fe(2+)</name>
        <dbReference type="ChEBI" id="CHEBI:29033"/>
    </ligand>
</feature>
<sequence length="366" mass="41440">MKRTGILIVNLGTPNSPESKDVGVYLREFLMDGRVIDIPFWKRWLLVNLIIVPFRAPKVSLEYKKLWLDEGSPLLVYGKALVEKLGERFSDEVTVELAMRYQNPSIEAGLQKLRQAQVDEIIVFPLFPQYASATTGSIAEKVMAIVQNWNVIPSIQFINSYHNNEQYIQNFADKVKQDLLKYEPDHILFSYHGIPERHLDNMNEAGTAWCSHTGNKCAHCSARKPYCYRSACFETSDLIAQKLHLDETKYTTSFQSRLGKDPWIKPYTDATIQELAEKGIGKLLVVSPSFVADCLETTLEIGEQYRELFMELGGTEFHFTESLNADDDWVKTVHALIGEKMGLSAELSTGSSVRFPSDLNQMAGAN</sequence>
<comment type="caution">
    <text evidence="9">The sequence shown here is derived from an EMBL/GenBank/DDBJ whole genome shotgun (WGS) entry which is preliminary data.</text>
</comment>
<dbReference type="EMBL" id="LGIA01000182">
    <property type="protein sequence ID" value="KOH43564.1"/>
    <property type="molecule type" value="Genomic_DNA"/>
</dbReference>
<evidence type="ECO:0000256" key="6">
    <source>
        <dbReference type="ARBA" id="ARBA00024536"/>
    </source>
</evidence>
<organism evidence="9 10">
    <name type="scientific">Sunxiuqinia dokdonensis</name>
    <dbReference type="NCBI Taxonomy" id="1409788"/>
    <lineage>
        <taxon>Bacteria</taxon>
        <taxon>Pseudomonadati</taxon>
        <taxon>Bacteroidota</taxon>
        <taxon>Bacteroidia</taxon>
        <taxon>Marinilabiliales</taxon>
        <taxon>Prolixibacteraceae</taxon>
        <taxon>Sunxiuqinia</taxon>
    </lineage>
</organism>
<keyword evidence="10" id="KW-1185">Reference proteome</keyword>
<comment type="catalytic activity">
    <reaction evidence="7">
        <text>heme b + 2 H(+) = protoporphyrin IX + Fe(2+)</text>
        <dbReference type="Rhea" id="RHEA:22584"/>
        <dbReference type="ChEBI" id="CHEBI:15378"/>
        <dbReference type="ChEBI" id="CHEBI:29033"/>
        <dbReference type="ChEBI" id="CHEBI:57306"/>
        <dbReference type="ChEBI" id="CHEBI:60344"/>
        <dbReference type="EC" id="4.98.1.1"/>
    </reaction>
</comment>
<comment type="function">
    <text evidence="7">Catalyzes the ferrous insertion into protoporphyrin IX.</text>
</comment>
<dbReference type="GO" id="GO:0005737">
    <property type="term" value="C:cytoplasm"/>
    <property type="evidence" value="ECO:0007669"/>
    <property type="project" value="UniProtKB-SubCell"/>
</dbReference>
<reference evidence="10" key="1">
    <citation type="submission" date="2015-07" db="EMBL/GenBank/DDBJ databases">
        <title>Genome sequencing of Sunxiuqinia dokdonensis strain SK.</title>
        <authorList>
            <person name="Ahn S."/>
            <person name="Kim B.-C."/>
        </authorList>
    </citation>
    <scope>NUCLEOTIDE SEQUENCE [LARGE SCALE GENOMIC DNA]</scope>
    <source>
        <strain evidence="10">SK</strain>
    </source>
</reference>
<keyword evidence="7" id="KW-0963">Cytoplasm</keyword>